<feature type="domain" description="Thioredoxin" evidence="10">
    <location>
        <begin position="574"/>
        <end position="702"/>
    </location>
</feature>
<comment type="subcellular location">
    <subcellularLocation>
        <location evidence="1">Cell membrane</location>
        <topology evidence="1">Multi-pass membrane protein</topology>
    </subcellularLocation>
</comment>
<keyword evidence="6 8" id="KW-0472">Membrane</keyword>
<keyword evidence="9" id="KW-0732">Signal</keyword>
<dbReference type="SUPFAM" id="SSF52833">
    <property type="entry name" value="Thioredoxin-like"/>
    <property type="match status" value="1"/>
</dbReference>
<evidence type="ECO:0000313" key="12">
    <source>
        <dbReference type="Proteomes" id="UP000292958"/>
    </source>
</evidence>
<dbReference type="OrthoDB" id="9811036at2"/>
<evidence type="ECO:0000256" key="2">
    <source>
        <dbReference type="ARBA" id="ARBA00022475"/>
    </source>
</evidence>
<dbReference type="Pfam" id="PF13899">
    <property type="entry name" value="Thioredoxin_7"/>
    <property type="match status" value="1"/>
</dbReference>
<dbReference type="PROSITE" id="PS51352">
    <property type="entry name" value="THIOREDOXIN_2"/>
    <property type="match status" value="1"/>
</dbReference>
<proteinExistence type="predicted"/>
<keyword evidence="7" id="KW-0676">Redox-active center</keyword>
<dbReference type="PROSITE" id="PS00194">
    <property type="entry name" value="THIOREDOXIN_1"/>
    <property type="match status" value="1"/>
</dbReference>
<dbReference type="InterPro" id="IPR036249">
    <property type="entry name" value="Thioredoxin-like_sf"/>
</dbReference>
<evidence type="ECO:0000256" key="3">
    <source>
        <dbReference type="ARBA" id="ARBA00022692"/>
    </source>
</evidence>
<feature type="transmembrane region" description="Helical" evidence="8">
    <location>
        <begin position="431"/>
        <end position="456"/>
    </location>
</feature>
<dbReference type="PANTHER" id="PTHR32234">
    <property type="entry name" value="THIOL:DISULFIDE INTERCHANGE PROTEIN DSBD"/>
    <property type="match status" value="1"/>
</dbReference>
<keyword evidence="3 8" id="KW-0812">Transmembrane</keyword>
<feature type="transmembrane region" description="Helical" evidence="8">
    <location>
        <begin position="534"/>
        <end position="555"/>
    </location>
</feature>
<evidence type="ECO:0000256" key="8">
    <source>
        <dbReference type="SAM" id="Phobius"/>
    </source>
</evidence>
<dbReference type="InterPro" id="IPR013766">
    <property type="entry name" value="Thioredoxin_domain"/>
</dbReference>
<organism evidence="11 12">
    <name type="scientific">Edaphobacter modestus</name>
    <dbReference type="NCBI Taxonomy" id="388466"/>
    <lineage>
        <taxon>Bacteria</taxon>
        <taxon>Pseudomonadati</taxon>
        <taxon>Acidobacteriota</taxon>
        <taxon>Terriglobia</taxon>
        <taxon>Terriglobales</taxon>
        <taxon>Acidobacteriaceae</taxon>
        <taxon>Edaphobacter</taxon>
    </lineage>
</organism>
<dbReference type="InterPro" id="IPR003834">
    <property type="entry name" value="Cyt_c_assmbl_TM_dom"/>
</dbReference>
<reference evidence="11 12" key="1">
    <citation type="submission" date="2019-02" db="EMBL/GenBank/DDBJ databases">
        <title>Genomic Encyclopedia of Archaeal and Bacterial Type Strains, Phase II (KMG-II): from individual species to whole genera.</title>
        <authorList>
            <person name="Goeker M."/>
        </authorList>
    </citation>
    <scope>NUCLEOTIDE SEQUENCE [LARGE SCALE GENOMIC DNA]</scope>
    <source>
        <strain evidence="11 12">DSM 18101</strain>
    </source>
</reference>
<evidence type="ECO:0000256" key="9">
    <source>
        <dbReference type="SAM" id="SignalP"/>
    </source>
</evidence>
<keyword evidence="4" id="KW-0201">Cytochrome c-type biogenesis</keyword>
<dbReference type="Pfam" id="PF11412">
    <property type="entry name" value="DsbD_N"/>
    <property type="match status" value="1"/>
</dbReference>
<feature type="transmembrane region" description="Helical" evidence="8">
    <location>
        <begin position="462"/>
        <end position="484"/>
    </location>
</feature>
<dbReference type="RefSeq" id="WP_130417988.1">
    <property type="nucleotide sequence ID" value="NZ_SHKW01000001.1"/>
</dbReference>
<dbReference type="Pfam" id="PF02683">
    <property type="entry name" value="DsbD_TM"/>
    <property type="match status" value="1"/>
</dbReference>
<keyword evidence="5 8" id="KW-1133">Transmembrane helix</keyword>
<keyword evidence="2" id="KW-1003">Cell membrane</keyword>
<dbReference type="InterPro" id="IPR035671">
    <property type="entry name" value="DsbD_gamma"/>
</dbReference>
<accession>A0A4Q7YS87</accession>
<dbReference type="EMBL" id="SHKW01000001">
    <property type="protein sequence ID" value="RZU39831.1"/>
    <property type="molecule type" value="Genomic_DNA"/>
</dbReference>
<feature type="signal peptide" evidence="9">
    <location>
        <begin position="1"/>
        <end position="25"/>
    </location>
</feature>
<dbReference type="Gene3D" id="3.40.30.10">
    <property type="entry name" value="Glutaredoxin"/>
    <property type="match status" value="1"/>
</dbReference>
<protein>
    <submittedName>
        <fullName evidence="11">Thiol:disulfide interchange protein DsbD</fullName>
    </submittedName>
</protein>
<dbReference type="GO" id="GO:0015035">
    <property type="term" value="F:protein-disulfide reductase activity"/>
    <property type="evidence" value="ECO:0007669"/>
    <property type="project" value="TreeGrafter"/>
</dbReference>
<feature type="transmembrane region" description="Helical" evidence="8">
    <location>
        <begin position="351"/>
        <end position="369"/>
    </location>
</feature>
<dbReference type="GO" id="GO:0045454">
    <property type="term" value="P:cell redox homeostasis"/>
    <property type="evidence" value="ECO:0007669"/>
    <property type="project" value="TreeGrafter"/>
</dbReference>
<evidence type="ECO:0000256" key="7">
    <source>
        <dbReference type="ARBA" id="ARBA00023284"/>
    </source>
</evidence>
<evidence type="ECO:0000256" key="1">
    <source>
        <dbReference type="ARBA" id="ARBA00004651"/>
    </source>
</evidence>
<evidence type="ECO:0000256" key="6">
    <source>
        <dbReference type="ARBA" id="ARBA00023136"/>
    </source>
</evidence>
<evidence type="ECO:0000259" key="10">
    <source>
        <dbReference type="PROSITE" id="PS51352"/>
    </source>
</evidence>
<comment type="caution">
    <text evidence="11">The sequence shown here is derived from an EMBL/GenBank/DDBJ whole genome shotgun (WGS) entry which is preliminary data.</text>
</comment>
<feature type="chain" id="PRO_5020832085" evidence="9">
    <location>
        <begin position="26"/>
        <end position="703"/>
    </location>
</feature>
<gene>
    <name evidence="11" type="ORF">BDD14_1226</name>
</gene>
<dbReference type="InterPro" id="IPR028250">
    <property type="entry name" value="DsbDN"/>
</dbReference>
<evidence type="ECO:0000256" key="5">
    <source>
        <dbReference type="ARBA" id="ARBA00022989"/>
    </source>
</evidence>
<dbReference type="InterPro" id="IPR017937">
    <property type="entry name" value="Thioredoxin_CS"/>
</dbReference>
<name>A0A4Q7YS87_9BACT</name>
<dbReference type="CDD" id="cd02953">
    <property type="entry name" value="DsbDgamma"/>
    <property type="match status" value="1"/>
</dbReference>
<feature type="transmembrane region" description="Helical" evidence="8">
    <location>
        <begin position="389"/>
        <end position="410"/>
    </location>
</feature>
<dbReference type="PANTHER" id="PTHR32234:SF3">
    <property type="entry name" value="SUPPRESSION OF COPPER SENSITIVITY PROTEIN"/>
    <property type="match status" value="1"/>
</dbReference>
<dbReference type="GO" id="GO:0017004">
    <property type="term" value="P:cytochrome complex assembly"/>
    <property type="evidence" value="ECO:0007669"/>
    <property type="project" value="UniProtKB-KW"/>
</dbReference>
<feature type="transmembrane region" description="Helical" evidence="8">
    <location>
        <begin position="562"/>
        <end position="581"/>
    </location>
</feature>
<keyword evidence="12" id="KW-1185">Reference proteome</keyword>
<dbReference type="GO" id="GO:0005886">
    <property type="term" value="C:plasma membrane"/>
    <property type="evidence" value="ECO:0007669"/>
    <property type="project" value="UniProtKB-SubCell"/>
</dbReference>
<feature type="transmembrane region" description="Helical" evidence="8">
    <location>
        <begin position="505"/>
        <end position="522"/>
    </location>
</feature>
<evidence type="ECO:0000313" key="11">
    <source>
        <dbReference type="EMBL" id="RZU39831.1"/>
    </source>
</evidence>
<dbReference type="Proteomes" id="UP000292958">
    <property type="component" value="Unassembled WGS sequence"/>
</dbReference>
<feature type="transmembrane region" description="Helical" evidence="8">
    <location>
        <begin position="304"/>
        <end position="330"/>
    </location>
</feature>
<dbReference type="AlphaFoldDB" id="A0A4Q7YS87"/>
<sequence>MDIRRYLGLFLLLACFVIAGPFAHAQIQVVGDGGPGPVKAQHLTAELVSLAPALAPGGTLDVGLVITLEEKWHVYWINAGDSGEPPRIKWTLPQGITAGPMQFPIPSRLPLGPLMDFGYEDEVAFPVKLTAARNVKPGPVHLDARVDWLVCREVCIPGKAHLGLNLTVDPKATSPAQPVGALGEALGLLPKPLPGDMKLTVTGGKNEFVLDLITGERTTDAEFYPFDQEQIANAGDQVVEPLSDGVRLRVPRSPELTKLPATLRGVIKLDDETAYDITAPIVAGEVPRRAGSGPLPPAAKELTVLAAVSLAFVGGIILNLMPCVFPVLFLKGLSLVQSSNEDRGRIRRHGLVYTLGILVSFWIIVGALLALRAGGSEAGWGFQLQSPTFLAILASGIFFFALSLAGLFDIGLSLTSVGGELAQKQGYTGSFFTGVLATVVATPCTAPFMGAAIGFALAQSGWITFAIFTSLALGLAAPYLLLSLQPAWTRLLPRPGAWMETFKQITAIIFFATVIWLTYVYGSLFGSASAAGQGVYHVALLLACFLLLAIAGWILGRWPARWTSSIAALIVGILALAVPIYQPKQTTLTWQPFSEQTLAQARSEGNPIFIDFTAAWCLSCQVNERLVLRSADVQREFSRNKVTLIKADWTQYDAAITKQLASIGRSGVPTYVIYPAGKGSADVLPELLTKDIVLAALKKDTRR</sequence>
<evidence type="ECO:0000256" key="4">
    <source>
        <dbReference type="ARBA" id="ARBA00022748"/>
    </source>
</evidence>